<reference evidence="1 2" key="1">
    <citation type="submission" date="2018-05" db="EMBL/GenBank/DDBJ databases">
        <title>The draft genome of strain NS-104.</title>
        <authorList>
            <person name="Hang P."/>
            <person name="Jiang J."/>
        </authorList>
    </citation>
    <scope>NUCLEOTIDE SEQUENCE [LARGE SCALE GENOMIC DNA]</scope>
    <source>
        <strain evidence="1 2">NS-104</strain>
    </source>
</reference>
<sequence>MTAVEEVKITHSGPGEYTPVYLTIKDSIVAVFAGDEREADPYKSVWMSHSQFEQIAAFCCALAKPQMTDIEWKAQGDQARVSGFAEGIERAAKIADEHAADFEKQAAAASSARMHDALLLASDACELTADAIRVLSATTEGSDG</sequence>
<comment type="caution">
    <text evidence="1">The sequence shown here is derived from an EMBL/GenBank/DDBJ whole genome shotgun (WGS) entry which is preliminary data.</text>
</comment>
<protein>
    <submittedName>
        <fullName evidence="1">Uncharacterized protein</fullName>
    </submittedName>
</protein>
<dbReference type="EMBL" id="QFBC01000004">
    <property type="protein sequence ID" value="PWE55904.1"/>
    <property type="molecule type" value="Genomic_DNA"/>
</dbReference>
<evidence type="ECO:0000313" key="2">
    <source>
        <dbReference type="Proteomes" id="UP000245252"/>
    </source>
</evidence>
<accession>A0A2U2DRG7</accession>
<keyword evidence="2" id="KW-1185">Reference proteome</keyword>
<dbReference type="Proteomes" id="UP000245252">
    <property type="component" value="Unassembled WGS sequence"/>
</dbReference>
<organism evidence="1 2">
    <name type="scientific">Metarhizobium album</name>
    <dbReference type="NCBI Taxonomy" id="2182425"/>
    <lineage>
        <taxon>Bacteria</taxon>
        <taxon>Pseudomonadati</taxon>
        <taxon>Pseudomonadota</taxon>
        <taxon>Alphaproteobacteria</taxon>
        <taxon>Hyphomicrobiales</taxon>
        <taxon>Rhizobiaceae</taxon>
        <taxon>Metarhizobium</taxon>
    </lineage>
</organism>
<name>A0A2U2DRG7_9HYPH</name>
<evidence type="ECO:0000313" key="1">
    <source>
        <dbReference type="EMBL" id="PWE55904.1"/>
    </source>
</evidence>
<gene>
    <name evidence="1" type="ORF">DEM27_10620</name>
</gene>
<proteinExistence type="predicted"/>
<dbReference type="AlphaFoldDB" id="A0A2U2DRG7"/>